<comment type="similarity">
    <text evidence="1">Belongs to the helicase family. UvrD subfamily.</text>
</comment>
<evidence type="ECO:0000256" key="11">
    <source>
        <dbReference type="PROSITE-ProRule" id="PRU00560"/>
    </source>
</evidence>
<keyword evidence="5 11" id="KW-0067">ATP-binding</keyword>
<dbReference type="STRING" id="1798382.A3D77_03800"/>
<proteinExistence type="inferred from homology"/>
<dbReference type="Pfam" id="PF13361">
    <property type="entry name" value="UvrD_C"/>
    <property type="match status" value="1"/>
</dbReference>
<evidence type="ECO:0000256" key="8">
    <source>
        <dbReference type="ARBA" id="ARBA00034617"/>
    </source>
</evidence>
<evidence type="ECO:0000256" key="7">
    <source>
        <dbReference type="ARBA" id="ARBA00023235"/>
    </source>
</evidence>
<dbReference type="FunFam" id="1.10.10.160:FF:000001">
    <property type="entry name" value="ATP-dependent DNA helicase"/>
    <property type="match status" value="1"/>
</dbReference>
<dbReference type="InterPro" id="IPR027417">
    <property type="entry name" value="P-loop_NTPase"/>
</dbReference>
<dbReference type="GO" id="GO:0009314">
    <property type="term" value="P:response to radiation"/>
    <property type="evidence" value="ECO:0007669"/>
    <property type="project" value="UniProtKB-ARBA"/>
</dbReference>
<dbReference type="Gene3D" id="1.10.486.10">
    <property type="entry name" value="PCRA, domain 4"/>
    <property type="match status" value="1"/>
</dbReference>
<dbReference type="Proteomes" id="UP000176923">
    <property type="component" value="Unassembled WGS sequence"/>
</dbReference>
<dbReference type="AlphaFoldDB" id="A0A1F5ZXD1"/>
<dbReference type="InterPro" id="IPR014017">
    <property type="entry name" value="DNA_helicase_UvrD-like_C"/>
</dbReference>
<dbReference type="CDD" id="cd17932">
    <property type="entry name" value="DEXQc_UvrD"/>
    <property type="match status" value="1"/>
</dbReference>
<evidence type="ECO:0000256" key="3">
    <source>
        <dbReference type="ARBA" id="ARBA00022801"/>
    </source>
</evidence>
<dbReference type="InterPro" id="IPR014016">
    <property type="entry name" value="UvrD-like_ATP-bd"/>
</dbReference>
<dbReference type="InterPro" id="IPR013986">
    <property type="entry name" value="DExx_box_DNA_helicase_dom_sf"/>
</dbReference>
<evidence type="ECO:0000256" key="1">
    <source>
        <dbReference type="ARBA" id="ARBA00009922"/>
    </source>
</evidence>
<dbReference type="GO" id="GO:0005524">
    <property type="term" value="F:ATP binding"/>
    <property type="evidence" value="ECO:0007669"/>
    <property type="project" value="UniProtKB-UniRule"/>
</dbReference>
<dbReference type="EC" id="5.6.2.4" evidence="9"/>
<evidence type="ECO:0000313" key="15">
    <source>
        <dbReference type="Proteomes" id="UP000176923"/>
    </source>
</evidence>
<evidence type="ECO:0000256" key="5">
    <source>
        <dbReference type="ARBA" id="ARBA00022840"/>
    </source>
</evidence>
<evidence type="ECO:0000256" key="9">
    <source>
        <dbReference type="ARBA" id="ARBA00034808"/>
    </source>
</evidence>
<keyword evidence="3 11" id="KW-0378">Hydrolase</keyword>
<comment type="caution">
    <text evidence="14">The sequence shown here is derived from an EMBL/GenBank/DDBJ whole genome shotgun (WGS) entry which is preliminary data.</text>
</comment>
<dbReference type="GO" id="GO:0016887">
    <property type="term" value="F:ATP hydrolysis activity"/>
    <property type="evidence" value="ECO:0007669"/>
    <property type="project" value="RHEA"/>
</dbReference>
<dbReference type="GO" id="GO:0033202">
    <property type="term" value="C:DNA helicase complex"/>
    <property type="evidence" value="ECO:0007669"/>
    <property type="project" value="TreeGrafter"/>
</dbReference>
<evidence type="ECO:0000256" key="2">
    <source>
        <dbReference type="ARBA" id="ARBA00022741"/>
    </source>
</evidence>
<evidence type="ECO:0000313" key="14">
    <source>
        <dbReference type="EMBL" id="OGG17023.1"/>
    </source>
</evidence>
<evidence type="ECO:0000259" key="13">
    <source>
        <dbReference type="PROSITE" id="PS51217"/>
    </source>
</evidence>
<dbReference type="InterPro" id="IPR000212">
    <property type="entry name" value="DNA_helicase_UvrD/REP"/>
</dbReference>
<dbReference type="GO" id="GO:0000725">
    <property type="term" value="P:recombinational repair"/>
    <property type="evidence" value="ECO:0007669"/>
    <property type="project" value="TreeGrafter"/>
</dbReference>
<dbReference type="GO" id="GO:0003677">
    <property type="term" value="F:DNA binding"/>
    <property type="evidence" value="ECO:0007669"/>
    <property type="project" value="UniProtKB-KW"/>
</dbReference>
<dbReference type="EMBL" id="MFJL01000004">
    <property type="protein sequence ID" value="OGG17023.1"/>
    <property type="molecule type" value="Genomic_DNA"/>
</dbReference>
<evidence type="ECO:0000256" key="10">
    <source>
        <dbReference type="ARBA" id="ARBA00048988"/>
    </source>
</evidence>
<dbReference type="PANTHER" id="PTHR11070">
    <property type="entry name" value="UVRD / RECB / PCRA DNA HELICASE FAMILY MEMBER"/>
    <property type="match status" value="1"/>
</dbReference>
<keyword evidence="4 11" id="KW-0347">Helicase</keyword>
<comment type="catalytic activity">
    <reaction evidence="8">
        <text>Couples ATP hydrolysis with the unwinding of duplex DNA by translocating in the 3'-5' direction.</text>
        <dbReference type="EC" id="5.6.2.4"/>
    </reaction>
</comment>
<sequence length="629" mass="71834">MHTDILASLNPEQQKAVQTTDGPILILAGAGSGKTRVLTAKVFYLIKEKSVDPHHILMVTFTNKAAGEMKKRIDSYLPGNSILRTIPLPYAGTFHSLCAKILRKHGTFLGLTPNFIIYDENDSKDAIKQAVEKLELDAKKYHPAGLKGLISQCKNELISPMEYLSLARGQYQETASQVYLEYQQILRENHALDFDDLIFVTVKLFEKSPEAASFYQDLFHYVLVDEYQDTNKAQYMLTQLLAKRSRNLCVVGDASQSIYAWRGADFRNIINFQIDYPDVKVFHLEQNYRSTQKILDTAFSVISKNTSHPILKLWTEQAEGSRICAYQAHNEQDEADFILTKISQILGQNLHLSFADFAVLYRTNAQSRVIEEAFIARGVSYTLVGGVRFYERKEVKDLVCYLRLLINPSDSVSVKRAEKIGKKRLKDLFSYQNSFSKENLLSTLNSLSILNDVIKTTKYTELYNADNEEDMARLENIKELRSVASEFPNLTDFLENVTLLETEQTNKGITHSMLLDFEKKPSRAGVENSGQVTLMTLHAAKGLEFHTVFMVGMEEGLFPHSRTLMEPLEMEEERRLCYVGITRAKENLFLSFAARRLYFGQRNTNMVSRFILDIPEHLYTLTVAKDYLI</sequence>
<dbReference type="PANTHER" id="PTHR11070:SF2">
    <property type="entry name" value="ATP-DEPENDENT DNA HELICASE SRS2"/>
    <property type="match status" value="1"/>
</dbReference>
<feature type="domain" description="UvrD-like helicase ATP-binding" evidence="12">
    <location>
        <begin position="7"/>
        <end position="291"/>
    </location>
</feature>
<evidence type="ECO:0000256" key="6">
    <source>
        <dbReference type="ARBA" id="ARBA00023125"/>
    </source>
</evidence>
<dbReference type="GO" id="GO:0005829">
    <property type="term" value="C:cytosol"/>
    <property type="evidence" value="ECO:0007669"/>
    <property type="project" value="TreeGrafter"/>
</dbReference>
<keyword evidence="2 11" id="KW-0547">Nucleotide-binding</keyword>
<reference evidence="14 15" key="1">
    <citation type="journal article" date="2016" name="Nat. Commun.">
        <title>Thousands of microbial genomes shed light on interconnected biogeochemical processes in an aquifer system.</title>
        <authorList>
            <person name="Anantharaman K."/>
            <person name="Brown C.T."/>
            <person name="Hug L.A."/>
            <person name="Sharon I."/>
            <person name="Castelle C.J."/>
            <person name="Probst A.J."/>
            <person name="Thomas B.C."/>
            <person name="Singh A."/>
            <person name="Wilkins M.J."/>
            <person name="Karaoz U."/>
            <person name="Brodie E.L."/>
            <person name="Williams K.H."/>
            <person name="Hubbard S.S."/>
            <person name="Banfield J.F."/>
        </authorList>
    </citation>
    <scope>NUCLEOTIDE SEQUENCE [LARGE SCALE GENOMIC DNA]</scope>
</reference>
<accession>A0A1F5ZXD1</accession>
<dbReference type="Gene3D" id="3.40.50.300">
    <property type="entry name" value="P-loop containing nucleotide triphosphate hydrolases"/>
    <property type="match status" value="3"/>
</dbReference>
<organism evidence="14 15">
    <name type="scientific">Candidatus Gottesmanbacteria bacterium RIFCSPHIGHO2_02_FULL_39_11</name>
    <dbReference type="NCBI Taxonomy" id="1798382"/>
    <lineage>
        <taxon>Bacteria</taxon>
        <taxon>Candidatus Gottesmaniibacteriota</taxon>
    </lineage>
</organism>
<dbReference type="Gene3D" id="1.10.10.160">
    <property type="match status" value="1"/>
</dbReference>
<dbReference type="PROSITE" id="PS51198">
    <property type="entry name" value="UVRD_HELICASE_ATP_BIND"/>
    <property type="match status" value="1"/>
</dbReference>
<comment type="catalytic activity">
    <reaction evidence="10">
        <text>ATP + H2O = ADP + phosphate + H(+)</text>
        <dbReference type="Rhea" id="RHEA:13065"/>
        <dbReference type="ChEBI" id="CHEBI:15377"/>
        <dbReference type="ChEBI" id="CHEBI:15378"/>
        <dbReference type="ChEBI" id="CHEBI:30616"/>
        <dbReference type="ChEBI" id="CHEBI:43474"/>
        <dbReference type="ChEBI" id="CHEBI:456216"/>
        <dbReference type="EC" id="5.6.2.4"/>
    </reaction>
</comment>
<dbReference type="Pfam" id="PF00580">
    <property type="entry name" value="UvrD-helicase"/>
    <property type="match status" value="1"/>
</dbReference>
<keyword evidence="7" id="KW-0413">Isomerase</keyword>
<dbReference type="PROSITE" id="PS51217">
    <property type="entry name" value="UVRD_HELICASE_CTER"/>
    <property type="match status" value="1"/>
</dbReference>
<evidence type="ECO:0000256" key="4">
    <source>
        <dbReference type="ARBA" id="ARBA00022806"/>
    </source>
</evidence>
<evidence type="ECO:0000259" key="12">
    <source>
        <dbReference type="PROSITE" id="PS51198"/>
    </source>
</evidence>
<dbReference type="SUPFAM" id="SSF52540">
    <property type="entry name" value="P-loop containing nucleoside triphosphate hydrolases"/>
    <property type="match status" value="1"/>
</dbReference>
<name>A0A1F5ZXD1_9BACT</name>
<dbReference type="GO" id="GO:0043138">
    <property type="term" value="F:3'-5' DNA helicase activity"/>
    <property type="evidence" value="ECO:0007669"/>
    <property type="project" value="UniProtKB-EC"/>
</dbReference>
<keyword evidence="6" id="KW-0238">DNA-binding</keyword>
<gene>
    <name evidence="14" type="ORF">A3D77_03800</name>
</gene>
<feature type="binding site" evidence="11">
    <location>
        <begin position="28"/>
        <end position="35"/>
    </location>
    <ligand>
        <name>ATP</name>
        <dbReference type="ChEBI" id="CHEBI:30616"/>
    </ligand>
</feature>
<feature type="domain" description="UvrD-like helicase C-terminal" evidence="13">
    <location>
        <begin position="292"/>
        <end position="542"/>
    </location>
</feature>
<protein>
    <recommendedName>
        <fullName evidence="9">DNA 3'-5' helicase</fullName>
        <ecNumber evidence="9">5.6.2.4</ecNumber>
    </recommendedName>
</protein>